<feature type="transmembrane region" description="Helical" evidence="1">
    <location>
        <begin position="196"/>
        <end position="216"/>
    </location>
</feature>
<keyword evidence="3" id="KW-1185">Reference proteome</keyword>
<dbReference type="Proteomes" id="UP000278627">
    <property type="component" value="Unassembled WGS sequence"/>
</dbReference>
<reference evidence="2 3" key="2">
    <citation type="submission" date="2018-11" db="EMBL/GenBank/DDBJ databases">
        <authorList>
            <consortium name="Pathogen Informatics"/>
        </authorList>
    </citation>
    <scope>NUCLEOTIDE SEQUENCE [LARGE SCALE GENOMIC DNA]</scope>
</reference>
<evidence type="ECO:0000256" key="1">
    <source>
        <dbReference type="SAM" id="Phobius"/>
    </source>
</evidence>
<protein>
    <submittedName>
        <fullName evidence="4">DUF1330 domain-containing protein</fullName>
    </submittedName>
</protein>
<evidence type="ECO:0000313" key="3">
    <source>
        <dbReference type="Proteomes" id="UP000278627"/>
    </source>
</evidence>
<dbReference type="EMBL" id="UZAD01005640">
    <property type="protein sequence ID" value="VDN87508.1"/>
    <property type="molecule type" value="Genomic_DNA"/>
</dbReference>
<evidence type="ECO:0000313" key="2">
    <source>
        <dbReference type="EMBL" id="VDN87508.1"/>
    </source>
</evidence>
<keyword evidence="1" id="KW-1133">Transmembrane helix</keyword>
<gene>
    <name evidence="2" type="ORF">BPAG_LOCUS6322</name>
</gene>
<keyword evidence="1" id="KW-0472">Membrane</keyword>
<reference evidence="4" key="1">
    <citation type="submission" date="2017-02" db="UniProtKB">
        <authorList>
            <consortium name="WormBaseParasite"/>
        </authorList>
    </citation>
    <scope>IDENTIFICATION</scope>
</reference>
<dbReference type="PANTHER" id="PTHR44303:SF2">
    <property type="entry name" value="DNAJ HOMOLOG SUBFAMILY C MEMBER 16"/>
    <property type="match status" value="1"/>
</dbReference>
<evidence type="ECO:0000313" key="4">
    <source>
        <dbReference type="WBParaSite" id="BPAG_0000635901-mRNA-1"/>
    </source>
</evidence>
<keyword evidence="1" id="KW-0812">Transmembrane</keyword>
<name>A0A0N4TDS1_BRUPA</name>
<proteinExistence type="predicted"/>
<dbReference type="InterPro" id="IPR052448">
    <property type="entry name" value="DnaJ_C16_autophagy_reg"/>
</dbReference>
<dbReference type="WBParaSite" id="BPAG_0000635901-mRNA-1">
    <property type="protein sequence ID" value="BPAG_0000635901-mRNA-1"/>
    <property type="gene ID" value="BPAG_0000635901"/>
</dbReference>
<dbReference type="PANTHER" id="PTHR44303">
    <property type="entry name" value="DNAJ HOMOLOG SUBFAMILY C MEMBER 16"/>
    <property type="match status" value="1"/>
</dbReference>
<organism evidence="4">
    <name type="scientific">Brugia pahangi</name>
    <name type="common">Filarial nematode worm</name>
    <dbReference type="NCBI Taxonomy" id="6280"/>
    <lineage>
        <taxon>Eukaryota</taxon>
        <taxon>Metazoa</taxon>
        <taxon>Ecdysozoa</taxon>
        <taxon>Nematoda</taxon>
        <taxon>Chromadorea</taxon>
        <taxon>Rhabditida</taxon>
        <taxon>Spirurina</taxon>
        <taxon>Spiruromorpha</taxon>
        <taxon>Filarioidea</taxon>
        <taxon>Onchocercidae</taxon>
        <taxon>Brugia</taxon>
    </lineage>
</organism>
<sequence>MGEFIERNKYLTLPRKYLQLSSQSYFDDLCPISSRSLRSLCVILMTTDSSSDLSQIASLRNFVHSRGANFKNERLRFAYVYVGKQKEFVMTFFDGLSPSERSPLQESGHGLLILWRYDQKKVRFAWLSNWSVEESVSENDLQFELDAYIKGVKKLEYQATLKPVLDEYRPSWFTRVSRAAVRMFEAMWFSLTKEEALPLLSAIGTLLIIFFIGYGLSYANALEEKSRSHVSQVC</sequence>
<dbReference type="AlphaFoldDB" id="A0A0N4TDS1"/>
<dbReference type="STRING" id="6280.A0A0N4TDS1"/>
<accession>A0A0N4TDS1</accession>